<dbReference type="InterPro" id="IPR038706">
    <property type="entry name" value="Type_VI_SciN-like_sf"/>
</dbReference>
<organism evidence="2 3">
    <name type="scientific">Ralstonia insidiosa</name>
    <dbReference type="NCBI Taxonomy" id="190721"/>
    <lineage>
        <taxon>Bacteria</taxon>
        <taxon>Pseudomonadati</taxon>
        <taxon>Pseudomonadota</taxon>
        <taxon>Betaproteobacteria</taxon>
        <taxon>Burkholderiales</taxon>
        <taxon>Burkholderiaceae</taxon>
        <taxon>Ralstonia</taxon>
    </lineage>
</organism>
<dbReference type="AlphaFoldDB" id="A0AAC9FTA9"/>
<gene>
    <name evidence="2" type="ORF">ACS15_4760</name>
</gene>
<evidence type="ECO:0000313" key="3">
    <source>
        <dbReference type="Proteomes" id="UP000077927"/>
    </source>
</evidence>
<accession>A0AAC9FTA9</accession>
<feature type="signal peptide" evidence="1">
    <location>
        <begin position="1"/>
        <end position="24"/>
    </location>
</feature>
<evidence type="ECO:0000313" key="2">
    <source>
        <dbReference type="EMBL" id="ANH75579.1"/>
    </source>
</evidence>
<dbReference type="Proteomes" id="UP000077927">
    <property type="component" value="Chromosome 2"/>
</dbReference>
<dbReference type="InterPro" id="IPR017734">
    <property type="entry name" value="T6SS_SciN"/>
</dbReference>
<evidence type="ECO:0000256" key="1">
    <source>
        <dbReference type="SAM" id="SignalP"/>
    </source>
</evidence>
<name>A0AAC9FTA9_9RALS</name>
<sequence>MSIRLVIAAITTAMLLSACGAWQAASDASSEAWRSMFSNNLKVLDVDLRAREALNPDGRGRATPVAVRIYQLTDRKAFDDASFADLLNNDSTVLAHDLLASMAAVLNPGASVSLSQPMQADTAVVAVVALYREPGGSANWRRVFDRKELGGTPLKLTLGDQAIARLDGASRAGRRSE</sequence>
<dbReference type="Gene3D" id="2.60.40.4150">
    <property type="entry name" value="Type VI secretion system, lipoprotein SciN"/>
    <property type="match status" value="1"/>
</dbReference>
<dbReference type="KEGG" id="rin:ACS15_4760"/>
<protein>
    <submittedName>
        <fullName evidence="2">Type VI secretion lipofamily protein</fullName>
    </submittedName>
</protein>
<dbReference type="NCBIfam" id="TIGR03352">
    <property type="entry name" value="VI_chp_3"/>
    <property type="match status" value="1"/>
</dbReference>
<dbReference type="EMBL" id="CP012606">
    <property type="protein sequence ID" value="ANH75579.1"/>
    <property type="molecule type" value="Genomic_DNA"/>
</dbReference>
<dbReference type="RefSeq" id="WP_021193815.1">
    <property type="nucleotide sequence ID" value="NZ_CP012606.1"/>
</dbReference>
<keyword evidence="1" id="KW-0732">Signal</keyword>
<proteinExistence type="predicted"/>
<reference evidence="2 3" key="1">
    <citation type="submission" date="2015-09" db="EMBL/GenBank/DDBJ databases">
        <authorList>
            <person name="Xu Y."/>
            <person name="Nagy A."/>
            <person name="Liu N.T."/>
            <person name="Nou X."/>
        </authorList>
    </citation>
    <scope>NUCLEOTIDE SEQUENCE [LARGE SCALE GENOMIC DNA]</scope>
    <source>
        <strain evidence="2 3">FC1138</strain>
    </source>
</reference>
<dbReference type="PANTHER" id="PTHR37625">
    <property type="entry name" value="OUTER MEMBRANE LIPOPROTEIN-RELATED"/>
    <property type="match status" value="1"/>
</dbReference>
<dbReference type="PANTHER" id="PTHR37625:SF4">
    <property type="entry name" value="OUTER MEMBRANE LIPOPROTEIN"/>
    <property type="match status" value="1"/>
</dbReference>
<feature type="chain" id="PRO_5041939188" evidence="1">
    <location>
        <begin position="25"/>
        <end position="177"/>
    </location>
</feature>
<dbReference type="PROSITE" id="PS51257">
    <property type="entry name" value="PROKAR_LIPOPROTEIN"/>
    <property type="match status" value="1"/>
</dbReference>
<dbReference type="Pfam" id="PF12790">
    <property type="entry name" value="T6SS-SciN"/>
    <property type="match status" value="1"/>
</dbReference>